<sequence>MPPLLTFVARLSDGLPLVANTAPDLGQGVTQDHKNQAKDILRGLGGTASSSAKMSIDTTNGLLFHYLVRDSLCYLTLTERSYPKRLAFLYLEEVADAFVESMVNDYGDPGWRDAIATTARPYAYIKFDLVIQRRRKDFVDPTSRQNTTKLNEDLADIQSIMRKNINEVLNRGEKLEHVSSISNNLVAESKKFKWGAKKLTWQAMLNQYGPIVAAGSFVFFILYMKFFW</sequence>
<evidence type="ECO:0000259" key="15">
    <source>
        <dbReference type="PROSITE" id="PS50892"/>
    </source>
</evidence>
<evidence type="ECO:0000256" key="8">
    <source>
        <dbReference type="ARBA" id="ARBA00022989"/>
    </source>
</evidence>
<dbReference type="CDD" id="cd14824">
    <property type="entry name" value="Longin"/>
    <property type="match status" value="1"/>
</dbReference>
<evidence type="ECO:0000256" key="12">
    <source>
        <dbReference type="PROSITE-ProRule" id="PRU00290"/>
    </source>
</evidence>
<dbReference type="PROSITE" id="PS50859">
    <property type="entry name" value="LONGIN"/>
    <property type="match status" value="1"/>
</dbReference>
<evidence type="ECO:0000256" key="1">
    <source>
        <dbReference type="ARBA" id="ARBA00004163"/>
    </source>
</evidence>
<dbReference type="EMBL" id="JALLAZ020001850">
    <property type="protein sequence ID" value="KAL3761530.1"/>
    <property type="molecule type" value="Genomic_DNA"/>
</dbReference>
<evidence type="ECO:0000256" key="11">
    <source>
        <dbReference type="ARBA" id="ARBA00023136"/>
    </source>
</evidence>
<dbReference type="InterPro" id="IPR010908">
    <property type="entry name" value="Longin_dom"/>
</dbReference>
<evidence type="ECO:0000313" key="17">
    <source>
        <dbReference type="Proteomes" id="UP001530315"/>
    </source>
</evidence>
<gene>
    <name evidence="16" type="ORF">ACHAW5_003078</name>
</gene>
<keyword evidence="17" id="KW-1185">Reference proteome</keyword>
<dbReference type="AlphaFoldDB" id="A0ABD3MBP6"/>
<name>A0ABD3MBP6_9STRA</name>
<evidence type="ECO:0000256" key="4">
    <source>
        <dbReference type="ARBA" id="ARBA00022448"/>
    </source>
</evidence>
<comment type="subcellular location">
    <subcellularLocation>
        <location evidence="1">Endoplasmic reticulum membrane</location>
        <topology evidence="1">Single-pass type IV membrane protein</topology>
    </subcellularLocation>
    <subcellularLocation>
        <location evidence="2">Golgi apparatus membrane</location>
    </subcellularLocation>
</comment>
<evidence type="ECO:0000256" key="5">
    <source>
        <dbReference type="ARBA" id="ARBA00022692"/>
    </source>
</evidence>
<dbReference type="SUPFAM" id="SSF58038">
    <property type="entry name" value="SNARE fusion complex"/>
    <property type="match status" value="1"/>
</dbReference>
<dbReference type="Pfam" id="PF13774">
    <property type="entry name" value="Longin"/>
    <property type="match status" value="1"/>
</dbReference>
<evidence type="ECO:0000313" key="16">
    <source>
        <dbReference type="EMBL" id="KAL3761530.1"/>
    </source>
</evidence>
<evidence type="ECO:0000256" key="3">
    <source>
        <dbReference type="ARBA" id="ARBA00008025"/>
    </source>
</evidence>
<dbReference type="Pfam" id="PF00957">
    <property type="entry name" value="Synaptobrevin"/>
    <property type="match status" value="1"/>
</dbReference>
<dbReference type="SMART" id="SM01270">
    <property type="entry name" value="Longin"/>
    <property type="match status" value="1"/>
</dbReference>
<dbReference type="PANTHER" id="PTHR45837">
    <property type="entry name" value="VESICLE-TRAFFICKING PROTEIN SEC22B"/>
    <property type="match status" value="1"/>
</dbReference>
<keyword evidence="11 13" id="KW-0472">Membrane</keyword>
<keyword evidence="8 13" id="KW-1133">Transmembrane helix</keyword>
<feature type="domain" description="Longin" evidence="14">
    <location>
        <begin position="7"/>
        <end position="131"/>
    </location>
</feature>
<evidence type="ECO:0000256" key="13">
    <source>
        <dbReference type="SAM" id="Phobius"/>
    </source>
</evidence>
<evidence type="ECO:0000256" key="6">
    <source>
        <dbReference type="ARBA" id="ARBA00022824"/>
    </source>
</evidence>
<evidence type="ECO:0000259" key="14">
    <source>
        <dbReference type="PROSITE" id="PS50859"/>
    </source>
</evidence>
<dbReference type="InterPro" id="IPR044565">
    <property type="entry name" value="Sec22"/>
</dbReference>
<keyword evidence="7" id="KW-0653">Protein transport</keyword>
<protein>
    <submittedName>
        <fullName evidence="16">Uncharacterized protein</fullName>
    </submittedName>
</protein>
<keyword evidence="9" id="KW-0333">Golgi apparatus</keyword>
<dbReference type="GO" id="GO:0005789">
    <property type="term" value="C:endoplasmic reticulum membrane"/>
    <property type="evidence" value="ECO:0007669"/>
    <property type="project" value="UniProtKB-SubCell"/>
</dbReference>
<dbReference type="Proteomes" id="UP001530315">
    <property type="component" value="Unassembled WGS sequence"/>
</dbReference>
<keyword evidence="10 12" id="KW-0175">Coiled coil</keyword>
<keyword evidence="5 13" id="KW-0812">Transmembrane</keyword>
<evidence type="ECO:0000256" key="9">
    <source>
        <dbReference type="ARBA" id="ARBA00023034"/>
    </source>
</evidence>
<dbReference type="SUPFAM" id="SSF64356">
    <property type="entry name" value="SNARE-like"/>
    <property type="match status" value="1"/>
</dbReference>
<dbReference type="GO" id="GO:0015031">
    <property type="term" value="P:protein transport"/>
    <property type="evidence" value="ECO:0007669"/>
    <property type="project" value="UniProtKB-KW"/>
</dbReference>
<evidence type="ECO:0000256" key="2">
    <source>
        <dbReference type="ARBA" id="ARBA00004394"/>
    </source>
</evidence>
<organism evidence="16 17">
    <name type="scientific">Stephanodiscus triporus</name>
    <dbReference type="NCBI Taxonomy" id="2934178"/>
    <lineage>
        <taxon>Eukaryota</taxon>
        <taxon>Sar</taxon>
        <taxon>Stramenopiles</taxon>
        <taxon>Ochrophyta</taxon>
        <taxon>Bacillariophyta</taxon>
        <taxon>Coscinodiscophyceae</taxon>
        <taxon>Thalassiosirophycidae</taxon>
        <taxon>Stephanodiscales</taxon>
        <taxon>Stephanodiscaceae</taxon>
        <taxon>Stephanodiscus</taxon>
    </lineage>
</organism>
<feature type="transmembrane region" description="Helical" evidence="13">
    <location>
        <begin position="208"/>
        <end position="227"/>
    </location>
</feature>
<accession>A0ABD3MBP6</accession>
<proteinExistence type="inferred from homology"/>
<evidence type="ECO:0000256" key="7">
    <source>
        <dbReference type="ARBA" id="ARBA00022927"/>
    </source>
</evidence>
<feature type="domain" description="V-SNARE coiled-coil homology" evidence="15">
    <location>
        <begin position="146"/>
        <end position="202"/>
    </location>
</feature>
<dbReference type="PROSITE" id="PS50892">
    <property type="entry name" value="V_SNARE"/>
    <property type="match status" value="1"/>
</dbReference>
<dbReference type="InterPro" id="IPR042855">
    <property type="entry name" value="V_SNARE_CC"/>
</dbReference>
<dbReference type="GO" id="GO:0000139">
    <property type="term" value="C:Golgi membrane"/>
    <property type="evidence" value="ECO:0007669"/>
    <property type="project" value="UniProtKB-SubCell"/>
</dbReference>
<reference evidence="16 17" key="1">
    <citation type="submission" date="2024-10" db="EMBL/GenBank/DDBJ databases">
        <title>Updated reference genomes for cyclostephanoid diatoms.</title>
        <authorList>
            <person name="Roberts W.R."/>
            <person name="Alverson A.J."/>
        </authorList>
    </citation>
    <scope>NUCLEOTIDE SEQUENCE [LARGE SCALE GENOMIC DNA]</scope>
    <source>
        <strain evidence="16 17">AJA276-08</strain>
    </source>
</reference>
<keyword evidence="4" id="KW-0813">Transport</keyword>
<dbReference type="Gene3D" id="3.30.450.50">
    <property type="entry name" value="Longin domain"/>
    <property type="match status" value="1"/>
</dbReference>
<evidence type="ECO:0000256" key="10">
    <source>
        <dbReference type="ARBA" id="ARBA00023054"/>
    </source>
</evidence>
<dbReference type="CDD" id="cd15866">
    <property type="entry name" value="R-SNARE_SEC22"/>
    <property type="match status" value="1"/>
</dbReference>
<comment type="caution">
    <text evidence="16">The sequence shown here is derived from an EMBL/GenBank/DDBJ whole genome shotgun (WGS) entry which is preliminary data.</text>
</comment>
<dbReference type="InterPro" id="IPR011012">
    <property type="entry name" value="Longin-like_dom_sf"/>
</dbReference>
<keyword evidence="6" id="KW-0256">Endoplasmic reticulum</keyword>
<dbReference type="Gene3D" id="1.20.5.110">
    <property type="match status" value="1"/>
</dbReference>
<comment type="similarity">
    <text evidence="3">Belongs to the synaptobrevin family.</text>
</comment>